<feature type="region of interest" description="Disordered" evidence="1">
    <location>
        <begin position="1"/>
        <end position="35"/>
    </location>
</feature>
<reference evidence="2 3" key="2">
    <citation type="submission" date="2017-10" db="EMBL/GenBank/DDBJ databases">
        <title>Extensive intraspecific genome diversity in a model arbuscular mycorrhizal fungus.</title>
        <authorList>
            <person name="Chen E.C.H."/>
            <person name="Morin E."/>
            <person name="Baudet D."/>
            <person name="Noel J."/>
            <person name="Ndikumana S."/>
            <person name="Charron P."/>
            <person name="St-Onge C."/>
            <person name="Giorgi J."/>
            <person name="Grigoriev I.V."/>
            <person name="Roux C."/>
            <person name="Martin F.M."/>
            <person name="Corradi N."/>
        </authorList>
    </citation>
    <scope>NUCLEOTIDE SEQUENCE [LARGE SCALE GENOMIC DNA]</scope>
    <source>
        <strain evidence="2 3">C2</strain>
    </source>
</reference>
<evidence type="ECO:0000313" key="2">
    <source>
        <dbReference type="EMBL" id="PKK59382.1"/>
    </source>
</evidence>
<comment type="caution">
    <text evidence="2">The sequence shown here is derived from an EMBL/GenBank/DDBJ whole genome shotgun (WGS) entry which is preliminary data.</text>
</comment>
<sequence length="96" mass="10698">MTFGDMDDVTYDESVTDDGLDESSEDEPDENEDNINLGVEMTPVDQTQINKLIMANPSAKTLAKNPKKNKKLSEPEATQILTGYKAIRDSITEFLK</sequence>
<dbReference type="AlphaFoldDB" id="A0A2N1MCL3"/>
<feature type="compositionally biased region" description="Acidic residues" evidence="1">
    <location>
        <begin position="1"/>
        <end position="33"/>
    </location>
</feature>
<gene>
    <name evidence="2" type="ORF">RhiirC2_794912</name>
</gene>
<evidence type="ECO:0000256" key="1">
    <source>
        <dbReference type="SAM" id="MobiDB-lite"/>
    </source>
</evidence>
<dbReference type="Proteomes" id="UP000233469">
    <property type="component" value="Unassembled WGS sequence"/>
</dbReference>
<dbReference type="EMBL" id="LLXL01003071">
    <property type="protein sequence ID" value="PKK59382.1"/>
    <property type="molecule type" value="Genomic_DNA"/>
</dbReference>
<accession>A0A2N1MCL3</accession>
<name>A0A2N1MCL3_9GLOM</name>
<evidence type="ECO:0000313" key="3">
    <source>
        <dbReference type="Proteomes" id="UP000233469"/>
    </source>
</evidence>
<organism evidence="2 3">
    <name type="scientific">Rhizophagus irregularis</name>
    <dbReference type="NCBI Taxonomy" id="588596"/>
    <lineage>
        <taxon>Eukaryota</taxon>
        <taxon>Fungi</taxon>
        <taxon>Fungi incertae sedis</taxon>
        <taxon>Mucoromycota</taxon>
        <taxon>Glomeromycotina</taxon>
        <taxon>Glomeromycetes</taxon>
        <taxon>Glomerales</taxon>
        <taxon>Glomeraceae</taxon>
        <taxon>Rhizophagus</taxon>
    </lineage>
</organism>
<protein>
    <submittedName>
        <fullName evidence="2">Uncharacterized protein</fullName>
    </submittedName>
</protein>
<proteinExistence type="predicted"/>
<reference evidence="2 3" key="1">
    <citation type="submission" date="2016-04" db="EMBL/GenBank/DDBJ databases">
        <title>Genome analyses suggest a sexual origin of heterokaryosis in a supposedly ancient asexual fungus.</title>
        <authorList>
            <person name="Ropars J."/>
            <person name="Sedzielewska K."/>
            <person name="Noel J."/>
            <person name="Charron P."/>
            <person name="Farinelli L."/>
            <person name="Marton T."/>
            <person name="Kruger M."/>
            <person name="Pelin A."/>
            <person name="Brachmann A."/>
            <person name="Corradi N."/>
        </authorList>
    </citation>
    <scope>NUCLEOTIDE SEQUENCE [LARGE SCALE GENOMIC DNA]</scope>
    <source>
        <strain evidence="2 3">C2</strain>
    </source>
</reference>